<dbReference type="FunFam" id="1.20.58.70:FF:000007">
    <property type="entry name" value="ER-golgi SNARE complex subunit"/>
    <property type="match status" value="1"/>
</dbReference>
<dbReference type="PANTHER" id="PTHR19957">
    <property type="entry name" value="SYNTAXIN"/>
    <property type="match status" value="1"/>
</dbReference>
<evidence type="ECO:0000256" key="8">
    <source>
        <dbReference type="SAM" id="MobiDB-lite"/>
    </source>
</evidence>
<reference evidence="12" key="2">
    <citation type="submission" date="2013-04" db="EMBL/GenBank/DDBJ databases">
        <title>Genomic mechanisms accounting for the adaptation to parasitism in nematode-trapping fungi.</title>
        <authorList>
            <person name="Ahren D.G."/>
        </authorList>
    </citation>
    <scope>NUCLEOTIDE SEQUENCE [LARGE SCALE GENOMIC DNA]</scope>
    <source>
        <strain evidence="12">CBS 200.50</strain>
    </source>
</reference>
<keyword evidence="5 9" id="KW-1133">Transmembrane helix</keyword>
<feature type="region of interest" description="Disordered" evidence="8">
    <location>
        <begin position="167"/>
        <end position="206"/>
    </location>
</feature>
<feature type="transmembrane region" description="Helical" evidence="9">
    <location>
        <begin position="303"/>
        <end position="322"/>
    </location>
</feature>
<evidence type="ECO:0000256" key="3">
    <source>
        <dbReference type="ARBA" id="ARBA00022448"/>
    </source>
</evidence>
<dbReference type="eggNOG" id="KOG0812">
    <property type="taxonomic scope" value="Eukaryota"/>
</dbReference>
<dbReference type="Pfam" id="PF11416">
    <property type="entry name" value="Syntaxin-5_N"/>
    <property type="match status" value="1"/>
</dbReference>
<gene>
    <name evidence="11" type="ORF">H072_8889</name>
</gene>
<dbReference type="GO" id="GO:0006891">
    <property type="term" value="P:intra-Golgi vesicle-mediated transport"/>
    <property type="evidence" value="ECO:0007669"/>
    <property type="project" value="EnsemblFungi"/>
</dbReference>
<dbReference type="InterPro" id="IPR021538">
    <property type="entry name" value="Syntaxin-5_N"/>
</dbReference>
<organism evidence="11 12">
    <name type="scientific">Dactylellina haptotyla (strain CBS 200.50)</name>
    <name type="common">Nematode-trapping fungus</name>
    <name type="synonym">Monacrosporium haptotylum</name>
    <dbReference type="NCBI Taxonomy" id="1284197"/>
    <lineage>
        <taxon>Eukaryota</taxon>
        <taxon>Fungi</taxon>
        <taxon>Dikarya</taxon>
        <taxon>Ascomycota</taxon>
        <taxon>Pezizomycotina</taxon>
        <taxon>Orbiliomycetes</taxon>
        <taxon>Orbiliales</taxon>
        <taxon>Orbiliaceae</taxon>
        <taxon>Dactylellina</taxon>
    </lineage>
</organism>
<dbReference type="GO" id="GO:0006888">
    <property type="term" value="P:endoplasmic reticulum to Golgi vesicle-mediated transport"/>
    <property type="evidence" value="ECO:0007669"/>
    <property type="project" value="EnsemblFungi"/>
</dbReference>
<dbReference type="InterPro" id="IPR000727">
    <property type="entry name" value="T_SNARE_dom"/>
</dbReference>
<keyword evidence="12" id="KW-1185">Reference proteome</keyword>
<evidence type="ECO:0000256" key="9">
    <source>
        <dbReference type="SAM" id="Phobius"/>
    </source>
</evidence>
<dbReference type="PANTHER" id="PTHR19957:SF3">
    <property type="entry name" value="SYNTAXIN-5"/>
    <property type="match status" value="1"/>
</dbReference>
<keyword evidence="6" id="KW-0175">Coiled coil</keyword>
<evidence type="ECO:0000256" key="7">
    <source>
        <dbReference type="ARBA" id="ARBA00023136"/>
    </source>
</evidence>
<comment type="subcellular location">
    <subcellularLocation>
        <location evidence="1">Membrane</location>
        <topology evidence="1">Single-pass type IV membrane protein</topology>
    </subcellularLocation>
</comment>
<dbReference type="GO" id="GO:0090083">
    <property type="term" value="P:regulation of inclusion body assembly"/>
    <property type="evidence" value="ECO:0007669"/>
    <property type="project" value="EnsemblFungi"/>
</dbReference>
<feature type="domain" description="T-SNARE coiled-coil homology" evidence="10">
    <location>
        <begin position="232"/>
        <end position="294"/>
    </location>
</feature>
<dbReference type="Gene3D" id="1.20.58.70">
    <property type="match status" value="1"/>
</dbReference>
<protein>
    <recommendedName>
        <fullName evidence="10">t-SNARE coiled-coil homology domain-containing protein</fullName>
    </recommendedName>
</protein>
<dbReference type="Pfam" id="PF05739">
    <property type="entry name" value="SNARE"/>
    <property type="match status" value="1"/>
</dbReference>
<dbReference type="GO" id="GO:0000149">
    <property type="term" value="F:SNARE binding"/>
    <property type="evidence" value="ECO:0007669"/>
    <property type="project" value="TreeGrafter"/>
</dbReference>
<dbReference type="GO" id="GO:0005801">
    <property type="term" value="C:cis-Golgi network"/>
    <property type="evidence" value="ECO:0007669"/>
    <property type="project" value="EnsemblFungi"/>
</dbReference>
<proteinExistence type="inferred from homology"/>
<keyword evidence="3" id="KW-0813">Transport</keyword>
<dbReference type="EMBL" id="AQGS01000640">
    <property type="protein sequence ID" value="EPS37447.1"/>
    <property type="molecule type" value="Genomic_DNA"/>
</dbReference>
<evidence type="ECO:0000256" key="1">
    <source>
        <dbReference type="ARBA" id="ARBA00004211"/>
    </source>
</evidence>
<dbReference type="SMART" id="SM00397">
    <property type="entry name" value="t_SNARE"/>
    <property type="match status" value="1"/>
</dbReference>
<dbReference type="InterPro" id="IPR010989">
    <property type="entry name" value="SNARE"/>
</dbReference>
<comment type="similarity">
    <text evidence="2">Belongs to the syntaxin family.</text>
</comment>
<dbReference type="AlphaFoldDB" id="S8BQD7"/>
<dbReference type="OMA" id="EHNHNVV"/>
<dbReference type="GO" id="GO:0005484">
    <property type="term" value="F:SNAP receptor activity"/>
    <property type="evidence" value="ECO:0007669"/>
    <property type="project" value="EnsemblFungi"/>
</dbReference>
<evidence type="ECO:0000313" key="11">
    <source>
        <dbReference type="EMBL" id="EPS37447.1"/>
    </source>
</evidence>
<evidence type="ECO:0000256" key="6">
    <source>
        <dbReference type="ARBA" id="ARBA00023054"/>
    </source>
</evidence>
<reference evidence="11 12" key="1">
    <citation type="journal article" date="2013" name="PLoS Genet.">
        <title>Genomic mechanisms accounting for the adaptation to parasitism in nematode-trapping fungi.</title>
        <authorList>
            <person name="Meerupati T."/>
            <person name="Andersson K.M."/>
            <person name="Friman E."/>
            <person name="Kumar D."/>
            <person name="Tunlid A."/>
            <person name="Ahren D."/>
        </authorList>
    </citation>
    <scope>NUCLEOTIDE SEQUENCE [LARGE SCALE GENOMIC DNA]</scope>
    <source>
        <strain evidence="11 12">CBS 200.50</strain>
    </source>
</reference>
<dbReference type="CDD" id="cd15844">
    <property type="entry name" value="SNARE_syntaxin5"/>
    <property type="match status" value="1"/>
</dbReference>
<evidence type="ECO:0000259" key="10">
    <source>
        <dbReference type="PROSITE" id="PS50192"/>
    </source>
</evidence>
<dbReference type="PROSITE" id="PS50192">
    <property type="entry name" value="T_SNARE"/>
    <property type="match status" value="1"/>
</dbReference>
<keyword evidence="4 9" id="KW-0812">Transmembrane</keyword>
<dbReference type="OrthoDB" id="421009at2759"/>
<dbReference type="HOGENOM" id="CLU_044998_0_1_1"/>
<dbReference type="Proteomes" id="UP000015100">
    <property type="component" value="Unassembled WGS sequence"/>
</dbReference>
<dbReference type="GO" id="GO:0000139">
    <property type="term" value="C:Golgi membrane"/>
    <property type="evidence" value="ECO:0007669"/>
    <property type="project" value="TreeGrafter"/>
</dbReference>
<comment type="caution">
    <text evidence="11">The sequence shown here is derived from an EMBL/GenBank/DDBJ whole genome shotgun (WGS) entry which is preliminary data.</text>
</comment>
<keyword evidence="7 9" id="KW-0472">Membrane</keyword>
<dbReference type="STRING" id="1284197.S8BQD7"/>
<evidence type="ECO:0000313" key="12">
    <source>
        <dbReference type="Proteomes" id="UP000015100"/>
    </source>
</evidence>
<dbReference type="SUPFAM" id="SSF47661">
    <property type="entry name" value="t-snare proteins"/>
    <property type="match status" value="1"/>
</dbReference>
<evidence type="ECO:0000256" key="5">
    <source>
        <dbReference type="ARBA" id="ARBA00022989"/>
    </source>
</evidence>
<accession>S8BQD7</accession>
<sequence length="323" mass="35912">MTVQDRTLEFRSCVTTATRRLPTASTSRNNLLSSASVPLLSNDGSDKKRVSKGEFARQAAEIGRKITATTGKLERLALLAKRRTLFDDRPVEIAELTYIIKQDLSSINQSISSLQALNRSNPPAQQQVGEHSKNVVVMLQGKLADVSVGFKEVLEVRTKNIQKGRERTENFVNSVKGGMNDQAPNLSKSHSPLYATPSRTPLPQSDLLSLEPSLEQQQQQQALLLEEQPSDQSYLNSRSDAIAAIESTIHELGGIFAQLAEMVSQQTEMIQRIDANTEDVVSNVSGAQRELLKYWGRVSSNRWLVVKMFGILMIFFLLWVLVS</sequence>
<name>S8BQD7_DACHA</name>
<dbReference type="GO" id="GO:0048278">
    <property type="term" value="P:vesicle docking"/>
    <property type="evidence" value="ECO:0007669"/>
    <property type="project" value="TreeGrafter"/>
</dbReference>
<evidence type="ECO:0000256" key="4">
    <source>
        <dbReference type="ARBA" id="ARBA00022692"/>
    </source>
</evidence>
<evidence type="ECO:0000256" key="2">
    <source>
        <dbReference type="ARBA" id="ARBA00009063"/>
    </source>
</evidence>
<dbReference type="GO" id="GO:0048280">
    <property type="term" value="P:vesicle fusion with Golgi apparatus"/>
    <property type="evidence" value="ECO:0007669"/>
    <property type="project" value="EnsemblFungi"/>
</dbReference>
<dbReference type="InterPro" id="IPR045242">
    <property type="entry name" value="Syntaxin"/>
</dbReference>
<dbReference type="GO" id="GO:0006886">
    <property type="term" value="P:intracellular protein transport"/>
    <property type="evidence" value="ECO:0007669"/>
    <property type="project" value="EnsemblFungi"/>
</dbReference>
<dbReference type="GO" id="GO:0031201">
    <property type="term" value="C:SNARE complex"/>
    <property type="evidence" value="ECO:0007669"/>
    <property type="project" value="EnsemblFungi"/>
</dbReference>